<dbReference type="Pfam" id="PF25425">
    <property type="entry name" value="YfjL_N"/>
    <property type="match status" value="1"/>
</dbReference>
<dbReference type="Proteomes" id="UP001387364">
    <property type="component" value="Chromosome"/>
</dbReference>
<feature type="transmembrane region" description="Helical" evidence="1">
    <location>
        <begin position="7"/>
        <end position="27"/>
    </location>
</feature>
<evidence type="ECO:0000313" key="3">
    <source>
        <dbReference type="EMBL" id="WXB94111.1"/>
    </source>
</evidence>
<accession>A0ABZ2N9T7</accession>
<dbReference type="EMBL" id="CP147404">
    <property type="protein sequence ID" value="WXB94111.1"/>
    <property type="molecule type" value="Genomic_DNA"/>
</dbReference>
<evidence type="ECO:0000259" key="2">
    <source>
        <dbReference type="Pfam" id="PF25425"/>
    </source>
</evidence>
<reference evidence="3 4" key="1">
    <citation type="submission" date="2024-02" db="EMBL/GenBank/DDBJ databases">
        <title>Seven novel Bacillus-like species.</title>
        <authorList>
            <person name="Liu G."/>
        </authorList>
    </citation>
    <scope>NUCLEOTIDE SEQUENCE [LARGE SCALE GENOMIC DNA]</scope>
    <source>
        <strain evidence="3 4">FJAT-52991</strain>
    </source>
</reference>
<proteinExistence type="predicted"/>
<keyword evidence="4" id="KW-1185">Reference proteome</keyword>
<sequence length="231" mass="26730">MKKRRKKILVISVILLVCIGGFIYAYFEGLPWKKKQVARELQQYLEERYDESFVLKSTFFDVEERKYGATFSPTSDQSMAFNARKEGGEYTYIDDYPEGVWQREFQEDIEPAVRQHFPNLTDWYVGTAYGQSGKLVEGPHIPSYQEAGAFMWVEVSKAGIFNDSDQQWEQIYQLVHEAQKLTSTAEVSFSFDEKHGTKEEVEVYISCMPAEVIQVKSAQDAKNACEVTRFD</sequence>
<protein>
    <recommendedName>
        <fullName evidence="2">YfjL-like N-terminal domain-containing protein</fullName>
    </recommendedName>
</protein>
<name>A0ABZ2N9T7_9BACI</name>
<evidence type="ECO:0000256" key="1">
    <source>
        <dbReference type="SAM" id="Phobius"/>
    </source>
</evidence>
<organism evidence="3 4">
    <name type="scientific">Bacillus kandeliae</name>
    <dbReference type="NCBI Taxonomy" id="3129297"/>
    <lineage>
        <taxon>Bacteria</taxon>
        <taxon>Bacillati</taxon>
        <taxon>Bacillota</taxon>
        <taxon>Bacilli</taxon>
        <taxon>Bacillales</taxon>
        <taxon>Bacillaceae</taxon>
        <taxon>Bacillus</taxon>
    </lineage>
</organism>
<keyword evidence="1" id="KW-0472">Membrane</keyword>
<gene>
    <name evidence="3" type="ORF">WDJ61_05650</name>
</gene>
<keyword evidence="1" id="KW-0812">Transmembrane</keyword>
<evidence type="ECO:0000313" key="4">
    <source>
        <dbReference type="Proteomes" id="UP001387364"/>
    </source>
</evidence>
<feature type="domain" description="YfjL-like N-terminal" evidence="2">
    <location>
        <begin position="5"/>
        <end position="71"/>
    </location>
</feature>
<dbReference type="RefSeq" id="WP_338753714.1">
    <property type="nucleotide sequence ID" value="NZ_CP147404.1"/>
</dbReference>
<keyword evidence="1" id="KW-1133">Transmembrane helix</keyword>
<dbReference type="InterPro" id="IPR057359">
    <property type="entry name" value="YfjL_N"/>
</dbReference>